<dbReference type="Proteomes" id="UP001152759">
    <property type="component" value="Chromosome 10"/>
</dbReference>
<dbReference type="KEGG" id="btab:109033362"/>
<organism evidence="3 4">
    <name type="scientific">Bemisia tabaci</name>
    <name type="common">Sweetpotato whitefly</name>
    <name type="synonym">Aleurodes tabaci</name>
    <dbReference type="NCBI Taxonomy" id="7038"/>
    <lineage>
        <taxon>Eukaryota</taxon>
        <taxon>Metazoa</taxon>
        <taxon>Ecdysozoa</taxon>
        <taxon>Arthropoda</taxon>
        <taxon>Hexapoda</taxon>
        <taxon>Insecta</taxon>
        <taxon>Pterygota</taxon>
        <taxon>Neoptera</taxon>
        <taxon>Paraneoptera</taxon>
        <taxon>Hemiptera</taxon>
        <taxon>Sternorrhyncha</taxon>
        <taxon>Aleyrodoidea</taxon>
        <taxon>Aleyrodidae</taxon>
        <taxon>Aleyrodinae</taxon>
        <taxon>Bemisia</taxon>
    </lineage>
</organism>
<proteinExistence type="predicted"/>
<reference evidence="3" key="1">
    <citation type="submission" date="2021-12" db="EMBL/GenBank/DDBJ databases">
        <authorList>
            <person name="King R."/>
        </authorList>
    </citation>
    <scope>NUCLEOTIDE SEQUENCE</scope>
</reference>
<feature type="chain" id="PRO_5040333785" description="Secreted protein" evidence="2">
    <location>
        <begin position="19"/>
        <end position="222"/>
    </location>
</feature>
<feature type="region of interest" description="Disordered" evidence="1">
    <location>
        <begin position="149"/>
        <end position="222"/>
    </location>
</feature>
<dbReference type="EMBL" id="OU963871">
    <property type="protein sequence ID" value="CAH0383154.1"/>
    <property type="molecule type" value="Genomic_DNA"/>
</dbReference>
<protein>
    <recommendedName>
        <fullName evidence="5">Secreted protein</fullName>
    </recommendedName>
</protein>
<keyword evidence="2" id="KW-0732">Signal</keyword>
<feature type="compositionally biased region" description="Low complexity" evidence="1">
    <location>
        <begin position="159"/>
        <end position="173"/>
    </location>
</feature>
<evidence type="ECO:0000313" key="3">
    <source>
        <dbReference type="EMBL" id="CAH0383154.1"/>
    </source>
</evidence>
<keyword evidence="4" id="KW-1185">Reference proteome</keyword>
<accession>A0A9P0F039</accession>
<sequence>MKCFLVVIVFVLSFAGDGENMYQESPPSTPDYPSDARLVLKSLMNNNPCKDFNTFSRRLYKARAVGECVNAFKAMKLLKDELLIPECDDVDTIQCTESYLNWYCSGYITRKQPTTRGTEGGFCRSWWQGGSSTLKRERVWLTSCYNPDSKPSDYKRSQSEFQRSQSNFQRSQSDYQRSKSDYQRSQSRGSSGENGGLRLGPAMPSQRAPPRFKGHYLPWKAH</sequence>
<dbReference type="AlphaFoldDB" id="A0A9P0F039"/>
<evidence type="ECO:0000313" key="4">
    <source>
        <dbReference type="Proteomes" id="UP001152759"/>
    </source>
</evidence>
<gene>
    <name evidence="3" type="ORF">BEMITA_LOCUS2625</name>
</gene>
<feature type="signal peptide" evidence="2">
    <location>
        <begin position="1"/>
        <end position="18"/>
    </location>
</feature>
<evidence type="ECO:0000256" key="1">
    <source>
        <dbReference type="SAM" id="MobiDB-lite"/>
    </source>
</evidence>
<evidence type="ECO:0008006" key="5">
    <source>
        <dbReference type="Google" id="ProtNLM"/>
    </source>
</evidence>
<name>A0A9P0F039_BEMTA</name>
<evidence type="ECO:0000256" key="2">
    <source>
        <dbReference type="SAM" id="SignalP"/>
    </source>
</evidence>